<evidence type="ECO:0000256" key="5">
    <source>
        <dbReference type="ARBA" id="ARBA00022553"/>
    </source>
</evidence>
<dbReference type="InterPro" id="IPR036097">
    <property type="entry name" value="HisK_dim/P_sf"/>
</dbReference>
<dbReference type="EMBL" id="JACHIV010000001">
    <property type="protein sequence ID" value="MBB5071735.1"/>
    <property type="molecule type" value="Genomic_DNA"/>
</dbReference>
<evidence type="ECO:0000259" key="17">
    <source>
        <dbReference type="PROSITE" id="PS50109"/>
    </source>
</evidence>
<keyword evidence="8" id="KW-0547">Nucleotide-binding</keyword>
<evidence type="ECO:0000256" key="2">
    <source>
        <dbReference type="ARBA" id="ARBA00004651"/>
    </source>
</evidence>
<dbReference type="SMART" id="SM00387">
    <property type="entry name" value="HATPase_c"/>
    <property type="match status" value="1"/>
</dbReference>
<proteinExistence type="predicted"/>
<dbReference type="Gene3D" id="3.30.565.10">
    <property type="entry name" value="Histidine kinase-like ATPase, C-terminal domain"/>
    <property type="match status" value="1"/>
</dbReference>
<evidence type="ECO:0000259" key="18">
    <source>
        <dbReference type="PROSITE" id="PS50885"/>
    </source>
</evidence>
<dbReference type="GO" id="GO:0000155">
    <property type="term" value="F:phosphorelay sensor kinase activity"/>
    <property type="evidence" value="ECO:0007669"/>
    <property type="project" value="InterPro"/>
</dbReference>
<dbReference type="GO" id="GO:0005524">
    <property type="term" value="F:ATP binding"/>
    <property type="evidence" value="ECO:0007669"/>
    <property type="project" value="UniProtKB-KW"/>
</dbReference>
<evidence type="ECO:0000256" key="8">
    <source>
        <dbReference type="ARBA" id="ARBA00022741"/>
    </source>
</evidence>
<feature type="region of interest" description="Disordered" evidence="15">
    <location>
        <begin position="551"/>
        <end position="621"/>
    </location>
</feature>
<reference evidence="19 20" key="1">
    <citation type="submission" date="2020-08" db="EMBL/GenBank/DDBJ databases">
        <title>Sequencing the genomes of 1000 actinobacteria strains.</title>
        <authorList>
            <person name="Klenk H.-P."/>
        </authorList>
    </citation>
    <scope>NUCLEOTIDE SEQUENCE [LARGE SCALE GENOMIC DNA]</scope>
    <source>
        <strain evidence="19 20">DSM 45582</strain>
    </source>
</reference>
<evidence type="ECO:0000313" key="19">
    <source>
        <dbReference type="EMBL" id="MBB5071735.1"/>
    </source>
</evidence>
<dbReference type="InterPro" id="IPR003661">
    <property type="entry name" value="HisK_dim/P_dom"/>
</dbReference>
<keyword evidence="13 16" id="KW-0472">Membrane</keyword>
<dbReference type="PANTHER" id="PTHR43547:SF2">
    <property type="entry name" value="HYBRID SIGNAL TRANSDUCTION HISTIDINE KINASE C"/>
    <property type="match status" value="1"/>
</dbReference>
<evidence type="ECO:0000256" key="16">
    <source>
        <dbReference type="SAM" id="Phobius"/>
    </source>
</evidence>
<evidence type="ECO:0000256" key="7">
    <source>
        <dbReference type="ARBA" id="ARBA00022692"/>
    </source>
</evidence>
<dbReference type="SUPFAM" id="SSF55874">
    <property type="entry name" value="ATPase domain of HSP90 chaperone/DNA topoisomerase II/histidine kinase"/>
    <property type="match status" value="1"/>
</dbReference>
<dbReference type="CDD" id="cd06225">
    <property type="entry name" value="HAMP"/>
    <property type="match status" value="1"/>
</dbReference>
<evidence type="ECO:0000256" key="3">
    <source>
        <dbReference type="ARBA" id="ARBA00012438"/>
    </source>
</evidence>
<dbReference type="FunFam" id="3.30.565.10:FF:000013">
    <property type="entry name" value="Two-component sensor histidine kinase"/>
    <property type="match status" value="1"/>
</dbReference>
<dbReference type="Pfam" id="PF00672">
    <property type="entry name" value="HAMP"/>
    <property type="match status" value="1"/>
</dbReference>
<keyword evidence="10" id="KW-0067">ATP-binding</keyword>
<keyword evidence="7 16" id="KW-0812">Transmembrane</keyword>
<feature type="domain" description="Histidine kinase" evidence="17">
    <location>
        <begin position="305"/>
        <end position="522"/>
    </location>
</feature>
<protein>
    <recommendedName>
        <fullName evidence="14">Sensor histidine kinase MtrB</fullName>
        <ecNumber evidence="3">2.7.13.3</ecNumber>
    </recommendedName>
</protein>
<evidence type="ECO:0000256" key="9">
    <source>
        <dbReference type="ARBA" id="ARBA00022777"/>
    </source>
</evidence>
<dbReference type="PROSITE" id="PS50109">
    <property type="entry name" value="HIS_KIN"/>
    <property type="match status" value="1"/>
</dbReference>
<comment type="caution">
    <text evidence="19">The sequence shown here is derived from an EMBL/GenBank/DDBJ whole genome shotgun (WGS) entry which is preliminary data.</text>
</comment>
<dbReference type="FunFam" id="1.10.287.130:FF:000010">
    <property type="entry name" value="Two-component sensor histidine kinase"/>
    <property type="match status" value="1"/>
</dbReference>
<keyword evidence="6 19" id="KW-0808">Transferase</keyword>
<evidence type="ECO:0000313" key="20">
    <source>
        <dbReference type="Proteomes" id="UP000580474"/>
    </source>
</evidence>
<keyword evidence="4" id="KW-1003">Cell membrane</keyword>
<dbReference type="Proteomes" id="UP000580474">
    <property type="component" value="Unassembled WGS sequence"/>
</dbReference>
<dbReference type="GO" id="GO:0005886">
    <property type="term" value="C:plasma membrane"/>
    <property type="evidence" value="ECO:0007669"/>
    <property type="project" value="UniProtKB-SubCell"/>
</dbReference>
<evidence type="ECO:0000256" key="12">
    <source>
        <dbReference type="ARBA" id="ARBA00023012"/>
    </source>
</evidence>
<dbReference type="PROSITE" id="PS50885">
    <property type="entry name" value="HAMP"/>
    <property type="match status" value="1"/>
</dbReference>
<dbReference type="InterPro" id="IPR005467">
    <property type="entry name" value="His_kinase_dom"/>
</dbReference>
<sequence length="621" mass="67527">MSGWASRGEVLRRWGTRARDELRERWQRFERVWRRSMQLRVVVSTLALSSVVICVLGMVLQTQITYQLMTAKERAAIGQVQSSLPVLERELTAVDPNSDDVSQQLEQALNRLTTPNSNDSAQQPAAGAFEPVLVDGAGAGSEPHPFAGPLRDVPGGLRRFVEQGQLAKQITTVPRGNEPVTMLVVGTPVDSSTRSLQAYLLFPLTSEKSTLGFVQSTLLVGGLVLVVLLGAITNLVTRQVVRPVRQAAQNAARLADGDLDQRMRVIGEDDVARLAESFNEMADSLKQQIKQLEEFGQLQRRFTSDVSHELRTPLTTVRMAADVLHASREQFPPGLARSTELLVDELDRFEALLADLLEISRLDAGVAELAAEPLDLPAIVQRAVDSVRGIAETSKVPLRVEVAGDDLDLVGDARRVERIVRNLIANAIDHAEGGPVEIRFGADDRAVAVSVRDYGVGLRPGEAELVFTRFWRADPSRNRRTGGTGLGLSISSEDARLHGGLLDAWGEPGSGSCFRLTLPRTPGQDFTDSPLALPVGRRIAAPGALLARTLDAQSDGEQEGESAVRDTGPARLSEPSPHDSADQERAEHPPSEDQARVDQAKADHARSGRAAPVERGWEDLR</sequence>
<dbReference type="CDD" id="cd00075">
    <property type="entry name" value="HATPase"/>
    <property type="match status" value="1"/>
</dbReference>
<keyword evidence="11 16" id="KW-1133">Transmembrane helix</keyword>
<dbReference type="PRINTS" id="PR00344">
    <property type="entry name" value="BCTRLSENSOR"/>
</dbReference>
<evidence type="ECO:0000256" key="14">
    <source>
        <dbReference type="ARBA" id="ARBA00035305"/>
    </source>
</evidence>
<comment type="catalytic activity">
    <reaction evidence="1">
        <text>ATP + protein L-histidine = ADP + protein N-phospho-L-histidine.</text>
        <dbReference type="EC" id="2.7.13.3"/>
    </reaction>
</comment>
<dbReference type="SUPFAM" id="SSF47384">
    <property type="entry name" value="Homodimeric domain of signal transducing histidine kinase"/>
    <property type="match status" value="1"/>
</dbReference>
<organism evidence="19 20">
    <name type="scientific">Saccharopolyspora gloriosae</name>
    <dbReference type="NCBI Taxonomy" id="455344"/>
    <lineage>
        <taxon>Bacteria</taxon>
        <taxon>Bacillati</taxon>
        <taxon>Actinomycetota</taxon>
        <taxon>Actinomycetes</taxon>
        <taxon>Pseudonocardiales</taxon>
        <taxon>Pseudonocardiaceae</taxon>
        <taxon>Saccharopolyspora</taxon>
    </lineage>
</organism>
<evidence type="ECO:0000256" key="10">
    <source>
        <dbReference type="ARBA" id="ARBA00022840"/>
    </source>
</evidence>
<keyword evidence="9 19" id="KW-0418">Kinase</keyword>
<feature type="compositionally biased region" description="Basic and acidic residues" evidence="15">
    <location>
        <begin position="576"/>
        <end position="606"/>
    </location>
</feature>
<dbReference type="InterPro" id="IPR036890">
    <property type="entry name" value="HATPase_C_sf"/>
</dbReference>
<feature type="transmembrane region" description="Helical" evidence="16">
    <location>
        <begin position="41"/>
        <end position="60"/>
    </location>
</feature>
<name>A0A840NP39_9PSEU</name>
<dbReference type="InterPro" id="IPR003594">
    <property type="entry name" value="HATPase_dom"/>
</dbReference>
<keyword evidence="20" id="KW-1185">Reference proteome</keyword>
<evidence type="ECO:0000256" key="11">
    <source>
        <dbReference type="ARBA" id="ARBA00022989"/>
    </source>
</evidence>
<dbReference type="NCBIfam" id="NF040691">
    <property type="entry name" value="MtrAB_MtrB"/>
    <property type="match status" value="1"/>
</dbReference>
<accession>A0A840NP39</accession>
<dbReference type="Pfam" id="PF00512">
    <property type="entry name" value="HisKA"/>
    <property type="match status" value="1"/>
</dbReference>
<dbReference type="PANTHER" id="PTHR43547">
    <property type="entry name" value="TWO-COMPONENT HISTIDINE KINASE"/>
    <property type="match status" value="1"/>
</dbReference>
<dbReference type="SMART" id="SM00388">
    <property type="entry name" value="HisKA"/>
    <property type="match status" value="1"/>
</dbReference>
<dbReference type="Gene3D" id="6.10.340.10">
    <property type="match status" value="1"/>
</dbReference>
<feature type="domain" description="HAMP" evidence="18">
    <location>
        <begin position="238"/>
        <end position="290"/>
    </location>
</feature>
<evidence type="ECO:0000256" key="6">
    <source>
        <dbReference type="ARBA" id="ARBA00022679"/>
    </source>
</evidence>
<dbReference type="InterPro" id="IPR004358">
    <property type="entry name" value="Sig_transdc_His_kin-like_C"/>
</dbReference>
<comment type="subcellular location">
    <subcellularLocation>
        <location evidence="2">Cell membrane</location>
        <topology evidence="2">Multi-pass membrane protein</topology>
    </subcellularLocation>
</comment>
<evidence type="ECO:0000256" key="15">
    <source>
        <dbReference type="SAM" id="MobiDB-lite"/>
    </source>
</evidence>
<dbReference type="InterPro" id="IPR047669">
    <property type="entry name" value="MtrAB_MtrB"/>
</dbReference>
<dbReference type="InterPro" id="IPR003660">
    <property type="entry name" value="HAMP_dom"/>
</dbReference>
<keyword evidence="5" id="KW-0597">Phosphoprotein</keyword>
<dbReference type="CDD" id="cd00082">
    <property type="entry name" value="HisKA"/>
    <property type="match status" value="1"/>
</dbReference>
<evidence type="ECO:0000256" key="4">
    <source>
        <dbReference type="ARBA" id="ARBA00022475"/>
    </source>
</evidence>
<dbReference type="SUPFAM" id="SSF158472">
    <property type="entry name" value="HAMP domain-like"/>
    <property type="match status" value="1"/>
</dbReference>
<evidence type="ECO:0000256" key="1">
    <source>
        <dbReference type="ARBA" id="ARBA00000085"/>
    </source>
</evidence>
<dbReference type="RefSeq" id="WP_425503575.1">
    <property type="nucleotide sequence ID" value="NZ_JACHIV010000001.1"/>
</dbReference>
<evidence type="ECO:0000256" key="13">
    <source>
        <dbReference type="ARBA" id="ARBA00023136"/>
    </source>
</evidence>
<dbReference type="Pfam" id="PF02518">
    <property type="entry name" value="HATPase_c"/>
    <property type="match status" value="1"/>
</dbReference>
<keyword evidence="12" id="KW-0902">Two-component regulatory system</keyword>
<gene>
    <name evidence="19" type="ORF">BJ969_004823</name>
</gene>
<dbReference type="EC" id="2.7.13.3" evidence="3"/>
<dbReference type="AlphaFoldDB" id="A0A840NP39"/>
<dbReference type="Gene3D" id="1.10.287.130">
    <property type="match status" value="1"/>
</dbReference>
<dbReference type="SMART" id="SM00304">
    <property type="entry name" value="HAMP"/>
    <property type="match status" value="1"/>
</dbReference>